<evidence type="ECO:0000259" key="5">
    <source>
        <dbReference type="Pfam" id="PF00460"/>
    </source>
</evidence>
<dbReference type="InterPro" id="IPR019776">
    <property type="entry name" value="Flagellar_basal_body_rod_CS"/>
</dbReference>
<name>F2J440_POLGS</name>
<gene>
    <name evidence="8" type="primary">flgF</name>
    <name evidence="8" type="ordered locus">SL003B_1538</name>
</gene>
<feature type="domain" description="Flagellar hook protein FlgE/F/G-like D1" evidence="7">
    <location>
        <begin position="88"/>
        <end position="152"/>
    </location>
</feature>
<dbReference type="PANTHER" id="PTHR30435:SF19">
    <property type="entry name" value="FLAGELLAR BASAL-BODY ROD PROTEIN FLGG"/>
    <property type="match status" value="1"/>
</dbReference>
<evidence type="ECO:0000256" key="2">
    <source>
        <dbReference type="ARBA" id="ARBA00009677"/>
    </source>
</evidence>
<dbReference type="NCBIfam" id="TIGR02490">
    <property type="entry name" value="flgF"/>
    <property type="match status" value="1"/>
</dbReference>
<dbReference type="Proteomes" id="UP000008130">
    <property type="component" value="Chromosome"/>
</dbReference>
<accession>F2J440</accession>
<comment type="subcellular location">
    <subcellularLocation>
        <location evidence="1 4">Bacterial flagellum basal body</location>
    </subcellularLocation>
</comment>
<dbReference type="Pfam" id="PF06429">
    <property type="entry name" value="Flg_bbr_C"/>
    <property type="match status" value="1"/>
</dbReference>
<evidence type="ECO:0000256" key="3">
    <source>
        <dbReference type="ARBA" id="ARBA00023143"/>
    </source>
</evidence>
<dbReference type="PATRIC" id="fig|991905.3.peg.1581"/>
<dbReference type="GO" id="GO:0030694">
    <property type="term" value="C:bacterial-type flagellum basal body, rod"/>
    <property type="evidence" value="ECO:0007669"/>
    <property type="project" value="UniProtKB-UniRule"/>
</dbReference>
<evidence type="ECO:0000313" key="9">
    <source>
        <dbReference type="Proteomes" id="UP000008130"/>
    </source>
</evidence>
<dbReference type="SUPFAM" id="SSF117143">
    <property type="entry name" value="Flagellar hook protein flgE"/>
    <property type="match status" value="1"/>
</dbReference>
<dbReference type="RefSeq" id="WP_013652283.1">
    <property type="nucleotide sequence ID" value="NC_015259.1"/>
</dbReference>
<dbReference type="PANTHER" id="PTHR30435">
    <property type="entry name" value="FLAGELLAR PROTEIN"/>
    <property type="match status" value="1"/>
</dbReference>
<evidence type="ECO:0000259" key="7">
    <source>
        <dbReference type="Pfam" id="PF22692"/>
    </source>
</evidence>
<dbReference type="InterPro" id="IPR053967">
    <property type="entry name" value="LlgE_F_G-like_D1"/>
</dbReference>
<dbReference type="NCBIfam" id="TIGR03506">
    <property type="entry name" value="FlgEFG_subfam"/>
    <property type="match status" value="1"/>
</dbReference>
<evidence type="ECO:0000313" key="8">
    <source>
        <dbReference type="EMBL" id="ADZ69966.1"/>
    </source>
</evidence>
<dbReference type="OrthoDB" id="9804559at2"/>
<keyword evidence="9" id="KW-1185">Reference proteome</keyword>
<dbReference type="InterPro" id="IPR010930">
    <property type="entry name" value="Flg_bb/hook_C_dom"/>
</dbReference>
<dbReference type="STRING" id="991905.SL003B_1538"/>
<keyword evidence="8" id="KW-0282">Flagellum</keyword>
<feature type="domain" description="Flagellar basal body rod protein N-terminal" evidence="5">
    <location>
        <begin position="9"/>
        <end position="35"/>
    </location>
</feature>
<protein>
    <recommendedName>
        <fullName evidence="4">Flagellar basal-body rod protein FlgF</fullName>
    </recommendedName>
</protein>
<evidence type="ECO:0000256" key="1">
    <source>
        <dbReference type="ARBA" id="ARBA00004117"/>
    </source>
</evidence>
<dbReference type="Pfam" id="PF00460">
    <property type="entry name" value="Flg_bb_rod"/>
    <property type="match status" value="1"/>
</dbReference>
<dbReference type="InterPro" id="IPR012836">
    <property type="entry name" value="FlgF"/>
</dbReference>
<keyword evidence="8" id="KW-0966">Cell projection</keyword>
<reference evidence="8 9" key="1">
    <citation type="journal article" date="2011" name="J. Bacteriol.">
        <title>Complete genome sequence of Polymorphum gilvum SL003B-26A1T, a crude oil-degrading bacterium from oil-polluted saline soil.</title>
        <authorList>
            <person name="Li S.G."/>
            <person name="Tang Y.Q."/>
            <person name="Nie Y."/>
            <person name="Cai M."/>
            <person name="Wu X.L."/>
        </authorList>
    </citation>
    <scope>NUCLEOTIDE SEQUENCE [LARGE SCALE GENOMIC DNA]</scope>
    <source>
        <strain evidence="9">LMG 25793 / CGMCC 1.9160 / SL003B-26A1</strain>
    </source>
</reference>
<organism evidence="8 9">
    <name type="scientific">Polymorphum gilvum (strain LMG 25793 / CGMCC 1.9160 / SL003B-26A1)</name>
    <dbReference type="NCBI Taxonomy" id="991905"/>
    <lineage>
        <taxon>Bacteria</taxon>
        <taxon>Pseudomonadati</taxon>
        <taxon>Pseudomonadota</taxon>
        <taxon>Alphaproteobacteria</taxon>
        <taxon>Rhodobacterales</taxon>
        <taxon>Paracoccaceae</taxon>
        <taxon>Polymorphum</taxon>
    </lineage>
</organism>
<proteinExistence type="inferred from homology"/>
<dbReference type="HOGENOM" id="CLU_013687_0_0_5"/>
<dbReference type="eggNOG" id="COG4786">
    <property type="taxonomic scope" value="Bacteria"/>
</dbReference>
<keyword evidence="3 4" id="KW-0975">Bacterial flagellum</keyword>
<dbReference type="InterPro" id="IPR001444">
    <property type="entry name" value="Flag_bb_rod_N"/>
</dbReference>
<dbReference type="InterPro" id="IPR037925">
    <property type="entry name" value="FlgE/F/G-like"/>
</dbReference>
<evidence type="ECO:0000256" key="4">
    <source>
        <dbReference type="RuleBase" id="RU362116"/>
    </source>
</evidence>
<dbReference type="PROSITE" id="PS00588">
    <property type="entry name" value="FLAGELLA_BB_ROD"/>
    <property type="match status" value="1"/>
</dbReference>
<dbReference type="Pfam" id="PF22692">
    <property type="entry name" value="LlgE_F_G_D1"/>
    <property type="match status" value="1"/>
</dbReference>
<dbReference type="GO" id="GO:0071978">
    <property type="term" value="P:bacterial-type flagellum-dependent swarming motility"/>
    <property type="evidence" value="ECO:0007669"/>
    <property type="project" value="TreeGrafter"/>
</dbReference>
<keyword evidence="8" id="KW-0969">Cilium</keyword>
<dbReference type="KEGG" id="pgv:SL003B_1538"/>
<evidence type="ECO:0000259" key="6">
    <source>
        <dbReference type="Pfam" id="PF06429"/>
    </source>
</evidence>
<comment type="subunit">
    <text evidence="4">The basal body constitutes a major portion of the flagellar organelle and consists of five rings (E,L,P,S, and M) mounted on a central rod. The rod consists of about 26 subunits of FlgG in the distal portion, and FlgB, FlgC and FlgF are thought to build up the proximal portion of the rod with about 6 subunits each.</text>
</comment>
<feature type="domain" description="Flagellar basal-body/hook protein C-terminal" evidence="6">
    <location>
        <begin position="195"/>
        <end position="237"/>
    </location>
</feature>
<comment type="similarity">
    <text evidence="2 4">Belongs to the flagella basal body rod proteins family.</text>
</comment>
<dbReference type="InterPro" id="IPR020013">
    <property type="entry name" value="Flagellar_FlgE/F/G"/>
</dbReference>
<sequence length="245" mass="26915">MENAQLISLSRQVTLRRQLDVAANNMANMNTSGFKAQRLTFEEYVMPVARASEFKGGDMKLSYVQDYQTITNFLSGSIILTGNPLDLAVDGDGWLAVQTEDGEAYTRNGALHLDNTGTLVTAEGRPVLTDGGPIQFTREDGKIDISDDGTISTELGLRGRLRLVTFDQPQNARAIGNNLLLYDDPQPVTRVKVIQGGLENSNVQGVVEVTQIIDITRKYETVSKLLNQSDELLRQAIERLGTIKA</sequence>
<dbReference type="EMBL" id="CP002568">
    <property type="protein sequence ID" value="ADZ69966.1"/>
    <property type="molecule type" value="Genomic_DNA"/>
</dbReference>
<dbReference type="AlphaFoldDB" id="F2J440"/>